<dbReference type="InterPro" id="IPR036259">
    <property type="entry name" value="MFS_trans_sf"/>
</dbReference>
<reference evidence="3 4" key="1">
    <citation type="journal article" date="2018" name="PLoS ONE">
        <title>The draft genome of Kipferlia bialata reveals reductive genome evolution in fornicate parasites.</title>
        <authorList>
            <person name="Tanifuji G."/>
            <person name="Takabayashi S."/>
            <person name="Kume K."/>
            <person name="Takagi M."/>
            <person name="Nakayama T."/>
            <person name="Kamikawa R."/>
            <person name="Inagaki Y."/>
            <person name="Hashimoto T."/>
        </authorList>
    </citation>
    <scope>NUCLEOTIDE SEQUENCE [LARGE SCALE GENOMIC DNA]</scope>
    <source>
        <strain evidence="3">NY0173</strain>
    </source>
</reference>
<comment type="caution">
    <text evidence="3">The sequence shown here is derived from an EMBL/GenBank/DDBJ whole genome shotgun (WGS) entry which is preliminary data.</text>
</comment>
<protein>
    <submittedName>
        <fullName evidence="3">Major facilitator superfamily protein</fullName>
    </submittedName>
</protein>
<dbReference type="Gene3D" id="1.20.1250.20">
    <property type="entry name" value="MFS general substrate transporter like domains"/>
    <property type="match status" value="1"/>
</dbReference>
<name>A0A9K3D8S2_9EUKA</name>
<feature type="non-terminal residue" evidence="3">
    <location>
        <position position="1"/>
    </location>
</feature>
<feature type="region of interest" description="Disordered" evidence="1">
    <location>
        <begin position="1"/>
        <end position="35"/>
    </location>
</feature>
<dbReference type="EMBL" id="BDIP01005408">
    <property type="protein sequence ID" value="GIQ89770.1"/>
    <property type="molecule type" value="Genomic_DNA"/>
</dbReference>
<keyword evidence="2" id="KW-0472">Membrane</keyword>
<dbReference type="Proteomes" id="UP000265618">
    <property type="component" value="Unassembled WGS sequence"/>
</dbReference>
<proteinExistence type="predicted"/>
<dbReference type="AlphaFoldDB" id="A0A9K3D8S2"/>
<evidence type="ECO:0000256" key="2">
    <source>
        <dbReference type="SAM" id="Phobius"/>
    </source>
</evidence>
<evidence type="ECO:0000256" key="1">
    <source>
        <dbReference type="SAM" id="MobiDB-lite"/>
    </source>
</evidence>
<evidence type="ECO:0000313" key="4">
    <source>
        <dbReference type="Proteomes" id="UP000265618"/>
    </source>
</evidence>
<organism evidence="3 4">
    <name type="scientific">Kipferlia bialata</name>
    <dbReference type="NCBI Taxonomy" id="797122"/>
    <lineage>
        <taxon>Eukaryota</taxon>
        <taxon>Metamonada</taxon>
        <taxon>Carpediemonas-like organisms</taxon>
        <taxon>Kipferlia</taxon>
    </lineage>
</organism>
<feature type="transmembrane region" description="Helical" evidence="2">
    <location>
        <begin position="140"/>
        <end position="159"/>
    </location>
</feature>
<feature type="transmembrane region" description="Helical" evidence="2">
    <location>
        <begin position="110"/>
        <end position="133"/>
    </location>
</feature>
<accession>A0A9K3D8S2</accession>
<gene>
    <name evidence="3" type="ORF">KIPB_012330</name>
</gene>
<keyword evidence="4" id="KW-1185">Reference proteome</keyword>
<dbReference type="SUPFAM" id="SSF103473">
    <property type="entry name" value="MFS general substrate transporter"/>
    <property type="match status" value="1"/>
</dbReference>
<keyword evidence="2" id="KW-0812">Transmembrane</keyword>
<keyword evidence="2" id="KW-1133">Transmembrane helix</keyword>
<sequence>GDEVDPDVIDEGSMSMSLEDKAAEAPSPVAASDDTLLPVPEALEEEEKVEKKDESASDLSIVEVIMFVLRDFRFWLLAGAQAAGNGQFLTITGFTAKQYLVDAAGFESSAAASLTVAFSVATIISGPSLSAIAEHFSRSYLLAICGFLGTAICLVLGFMPEAFNSVSMFLTLLAYGFCT</sequence>
<feature type="compositionally biased region" description="Acidic residues" evidence="1">
    <location>
        <begin position="1"/>
        <end position="10"/>
    </location>
</feature>
<evidence type="ECO:0000313" key="3">
    <source>
        <dbReference type="EMBL" id="GIQ89770.1"/>
    </source>
</evidence>
<feature type="non-terminal residue" evidence="3">
    <location>
        <position position="179"/>
    </location>
</feature>